<feature type="compositionally biased region" description="Low complexity" evidence="1">
    <location>
        <begin position="780"/>
        <end position="789"/>
    </location>
</feature>
<accession>A0AAN6VBB7</accession>
<feature type="compositionally biased region" description="Low complexity" evidence="1">
    <location>
        <begin position="47"/>
        <end position="61"/>
    </location>
</feature>
<feature type="compositionally biased region" description="Low complexity" evidence="1">
    <location>
        <begin position="742"/>
        <end position="759"/>
    </location>
</feature>
<name>A0AAN6VBB7_9PEZI</name>
<feature type="compositionally biased region" description="Polar residues" evidence="1">
    <location>
        <begin position="702"/>
        <end position="718"/>
    </location>
</feature>
<keyword evidence="3" id="KW-1185">Reference proteome</keyword>
<sequence length="854" mass="91502">MASASAAAPRRASRPLVSPGHSHGPLKYASAQDLPSYPSPGLKPGDAAASAAATLGWASNATDAPVSGSLAGSSPRDHHHFETPRSADALLAAGWAQRQQKSHSPASSSWVSTAANLAFQGAKASPTTAAATTTTTSNGSGARPRSRSSPQSTTEVIGLSPVEDSDPTPGYALSAATIAHRPSMRAHSISAATALVGGEGGAVPYTTMDRQMFTANPPVKPETDERNRAYVLHASALAMARKMYDQQKMIDKSSRAHVRSSTFPGGDVAGLAASKDDETEQQQPQQRGMYTSLQETAYRLAQERLSKLQEEHDQQRGFHEYYTPAPTGTPSTATRTKFGSLKGKLSRRRSSSDGDLFRLRNNNTNNPNNEGGGAEDKQRSDRIRKQMSLLNNQLTSIDEDKRTRDRQAVLAAAQRNVRARLQQMDDKVLSDTGRVPKSTMDDWGRKALVAAQAKAAASGHGLTNGQVDVGGGKMVERAQVDRVAARNVQPLLDEINELAEAERVRLEEERVEEERRREEVEGEKMREREVQEIHRKLKEQQKEDEKARKAGIKHDEKVRKEEAKAIRAEQQHQHQHQHQHQQQPTANNTPAPAPTTAEHKRLSSVGGRVRTLSLSFAKHRRKNSDEDSAPSPTTKVRTWLSSKFPRARNVSGGSSKSVAPENGGGSERLVEEGKEGRLGGHQRDVSSGGGFIGGVALARQKGTANSESSIPSVATASDGNGKAAGKIAPGTLEGKQAADLSTTTTTTPQTGHNTETTVPQPQPPSTPPAKLRKPPPSQPSPETSTPTSTHQNHDRSARSEQQQEEESSPQQKVGPSTGPSTGTGLGSGAMAVPLAGGRRRVSPVRGSRFSEVFE</sequence>
<organism evidence="2 3">
    <name type="scientific">Dichotomopilus funicola</name>
    <dbReference type="NCBI Taxonomy" id="1934379"/>
    <lineage>
        <taxon>Eukaryota</taxon>
        <taxon>Fungi</taxon>
        <taxon>Dikarya</taxon>
        <taxon>Ascomycota</taxon>
        <taxon>Pezizomycotina</taxon>
        <taxon>Sordariomycetes</taxon>
        <taxon>Sordariomycetidae</taxon>
        <taxon>Sordariales</taxon>
        <taxon>Chaetomiaceae</taxon>
        <taxon>Dichotomopilus</taxon>
    </lineage>
</organism>
<dbReference type="AlphaFoldDB" id="A0AAN6VBB7"/>
<feature type="compositionally biased region" description="Basic and acidic residues" evidence="1">
    <location>
        <begin position="75"/>
        <end position="85"/>
    </location>
</feature>
<dbReference type="PANTHER" id="PTHR28298:SF1">
    <property type="entry name" value="EISOSOME PROTEIN 1"/>
    <property type="match status" value="1"/>
</dbReference>
<feature type="compositionally biased region" description="Low complexity" evidence="1">
    <location>
        <begin position="808"/>
        <end position="820"/>
    </location>
</feature>
<feature type="compositionally biased region" description="Low complexity" evidence="1">
    <location>
        <begin position="1"/>
        <end position="10"/>
    </location>
</feature>
<evidence type="ECO:0000313" key="3">
    <source>
        <dbReference type="Proteomes" id="UP001302676"/>
    </source>
</evidence>
<feature type="region of interest" description="Disordered" evidence="1">
    <location>
        <begin position="320"/>
        <end position="380"/>
    </location>
</feature>
<dbReference type="InterPro" id="IPR024527">
    <property type="entry name" value="Eisosome1"/>
</dbReference>
<comment type="caution">
    <text evidence="2">The sequence shown here is derived from an EMBL/GenBank/DDBJ whole genome shotgun (WGS) entry which is preliminary data.</text>
</comment>
<feature type="compositionally biased region" description="Polar residues" evidence="1">
    <location>
        <begin position="630"/>
        <end position="641"/>
    </location>
</feature>
<feature type="compositionally biased region" description="Basic and acidic residues" evidence="1">
    <location>
        <begin position="668"/>
        <end position="684"/>
    </location>
</feature>
<feature type="compositionally biased region" description="Low complexity" evidence="1">
    <location>
        <begin position="580"/>
        <end position="596"/>
    </location>
</feature>
<dbReference type="Pfam" id="PF12757">
    <property type="entry name" value="Eisosome1"/>
    <property type="match status" value="1"/>
</dbReference>
<feature type="region of interest" description="Disordered" evidence="1">
    <location>
        <begin position="505"/>
        <end position="854"/>
    </location>
</feature>
<proteinExistence type="predicted"/>
<feature type="compositionally biased region" description="Basic and acidic residues" evidence="1">
    <location>
        <begin position="505"/>
        <end position="572"/>
    </location>
</feature>
<gene>
    <name evidence="2" type="ORF">C8A04DRAFT_33654</name>
</gene>
<feature type="compositionally biased region" description="Low complexity" evidence="1">
    <location>
        <begin position="323"/>
        <end position="343"/>
    </location>
</feature>
<dbReference type="PANTHER" id="PTHR28298">
    <property type="entry name" value="EISOSOME PROTEIN 1"/>
    <property type="match status" value="1"/>
</dbReference>
<feature type="region of interest" description="Disordered" evidence="1">
    <location>
        <begin position="121"/>
        <end position="168"/>
    </location>
</feature>
<dbReference type="RefSeq" id="XP_062641521.1">
    <property type="nucleotide sequence ID" value="XM_062782547.1"/>
</dbReference>
<feature type="compositionally biased region" description="Low complexity" evidence="1">
    <location>
        <begin position="127"/>
        <end position="152"/>
    </location>
</feature>
<reference evidence="2" key="2">
    <citation type="submission" date="2023-05" db="EMBL/GenBank/DDBJ databases">
        <authorList>
            <consortium name="Lawrence Berkeley National Laboratory"/>
            <person name="Steindorff A."/>
            <person name="Hensen N."/>
            <person name="Bonometti L."/>
            <person name="Westerberg I."/>
            <person name="Brannstrom I.O."/>
            <person name="Guillou S."/>
            <person name="Cros-Aarteil S."/>
            <person name="Calhoun S."/>
            <person name="Haridas S."/>
            <person name="Kuo A."/>
            <person name="Mondo S."/>
            <person name="Pangilinan J."/>
            <person name="Riley R."/>
            <person name="Labutti K."/>
            <person name="Andreopoulos B."/>
            <person name="Lipzen A."/>
            <person name="Chen C."/>
            <person name="Yanf M."/>
            <person name="Daum C."/>
            <person name="Ng V."/>
            <person name="Clum A."/>
            <person name="Ohm R."/>
            <person name="Martin F."/>
            <person name="Silar P."/>
            <person name="Natvig D."/>
            <person name="Lalanne C."/>
            <person name="Gautier V."/>
            <person name="Ament-Velasquez S.L."/>
            <person name="Kruys A."/>
            <person name="Hutchinson M.I."/>
            <person name="Powell A.J."/>
            <person name="Barry K."/>
            <person name="Miller A.N."/>
            <person name="Grigoriev I.V."/>
            <person name="Debuchy R."/>
            <person name="Gladieux P."/>
            <person name="Thoren M.H."/>
            <person name="Johannesson H."/>
        </authorList>
    </citation>
    <scope>NUCLEOTIDE SEQUENCE</scope>
    <source>
        <strain evidence="2">CBS 141.50</strain>
    </source>
</reference>
<reference evidence="2" key="1">
    <citation type="journal article" date="2023" name="Mol. Phylogenet. Evol.">
        <title>Genome-scale phylogeny and comparative genomics of the fungal order Sordariales.</title>
        <authorList>
            <person name="Hensen N."/>
            <person name="Bonometti L."/>
            <person name="Westerberg I."/>
            <person name="Brannstrom I.O."/>
            <person name="Guillou S."/>
            <person name="Cros-Aarteil S."/>
            <person name="Calhoun S."/>
            <person name="Haridas S."/>
            <person name="Kuo A."/>
            <person name="Mondo S."/>
            <person name="Pangilinan J."/>
            <person name="Riley R."/>
            <person name="LaButti K."/>
            <person name="Andreopoulos B."/>
            <person name="Lipzen A."/>
            <person name="Chen C."/>
            <person name="Yan M."/>
            <person name="Daum C."/>
            <person name="Ng V."/>
            <person name="Clum A."/>
            <person name="Steindorff A."/>
            <person name="Ohm R.A."/>
            <person name="Martin F."/>
            <person name="Silar P."/>
            <person name="Natvig D.O."/>
            <person name="Lalanne C."/>
            <person name="Gautier V."/>
            <person name="Ament-Velasquez S.L."/>
            <person name="Kruys A."/>
            <person name="Hutchinson M.I."/>
            <person name="Powell A.J."/>
            <person name="Barry K."/>
            <person name="Miller A.N."/>
            <person name="Grigoriev I.V."/>
            <person name="Debuchy R."/>
            <person name="Gladieux P."/>
            <person name="Hiltunen Thoren M."/>
            <person name="Johannesson H."/>
        </authorList>
    </citation>
    <scope>NUCLEOTIDE SEQUENCE</scope>
    <source>
        <strain evidence="2">CBS 141.50</strain>
    </source>
</reference>
<evidence type="ECO:0000313" key="2">
    <source>
        <dbReference type="EMBL" id="KAK4148150.1"/>
    </source>
</evidence>
<dbReference type="EMBL" id="MU853554">
    <property type="protein sequence ID" value="KAK4148150.1"/>
    <property type="molecule type" value="Genomic_DNA"/>
</dbReference>
<dbReference type="Proteomes" id="UP001302676">
    <property type="component" value="Unassembled WGS sequence"/>
</dbReference>
<protein>
    <submittedName>
        <fullName evidence="2">Uncharacterized protein</fullName>
    </submittedName>
</protein>
<feature type="region of interest" description="Disordered" evidence="1">
    <location>
        <begin position="255"/>
        <end position="289"/>
    </location>
</feature>
<feature type="compositionally biased region" description="Low complexity" evidence="1">
    <location>
        <begin position="359"/>
        <end position="369"/>
    </location>
</feature>
<feature type="region of interest" description="Disordered" evidence="1">
    <location>
        <begin position="1"/>
        <end position="86"/>
    </location>
</feature>
<dbReference type="GO" id="GO:0070941">
    <property type="term" value="P:eisosome assembly"/>
    <property type="evidence" value="ECO:0007669"/>
    <property type="project" value="TreeGrafter"/>
</dbReference>
<dbReference type="GeneID" id="87819160"/>
<evidence type="ECO:0000256" key="1">
    <source>
        <dbReference type="SAM" id="MobiDB-lite"/>
    </source>
</evidence>